<dbReference type="Proteomes" id="UP000492821">
    <property type="component" value="Unassembled WGS sequence"/>
</dbReference>
<dbReference type="AlphaFoldDB" id="A0A7E4VQJ4"/>
<dbReference type="PROSITE" id="PS50095">
    <property type="entry name" value="PLAT"/>
    <property type="match status" value="1"/>
</dbReference>
<sequence length="167" mass="19154">MAPTDKTDTDETSSLRSNSAENTDVDDRCCYSIVVRTSSDEHTSTDGSVFVQLTDAKGNSTSKCRLNCSISHRKKFQRAHSDLFVLTEQNRLEDLKFVDVWLRPRQTDGISWKLHSVNVIEHVTHKLYRFPCGNWLNDDSDEQAHVRIEVAGLPFDVMRDQFFDVTQ</sequence>
<dbReference type="PANTHER" id="PTHR31718:SF60">
    <property type="entry name" value="LIPOXYGENASE HOMOLOGY DOMAIN-CONTAINING PROTEIN 1"/>
    <property type="match status" value="1"/>
</dbReference>
<dbReference type="InterPro" id="IPR036392">
    <property type="entry name" value="PLAT/LH2_dom_sf"/>
</dbReference>
<reference evidence="4" key="1">
    <citation type="journal article" date="2013" name="Genetics">
        <title>The draft genome and transcriptome of Panagrellus redivivus are shaped by the harsh demands of a free-living lifestyle.</title>
        <authorList>
            <person name="Srinivasan J."/>
            <person name="Dillman A.R."/>
            <person name="Macchietto M.G."/>
            <person name="Heikkinen L."/>
            <person name="Lakso M."/>
            <person name="Fracchia K.M."/>
            <person name="Antoshechkin I."/>
            <person name="Mortazavi A."/>
            <person name="Wong G."/>
            <person name="Sternberg P.W."/>
        </authorList>
    </citation>
    <scope>NUCLEOTIDE SEQUENCE [LARGE SCALE GENOMIC DNA]</scope>
    <source>
        <strain evidence="4">MT8872</strain>
    </source>
</reference>
<protein>
    <submittedName>
        <fullName evidence="5">PLAT domain-containing protein</fullName>
    </submittedName>
</protein>
<organism evidence="4 5">
    <name type="scientific">Panagrellus redivivus</name>
    <name type="common">Microworm</name>
    <dbReference type="NCBI Taxonomy" id="6233"/>
    <lineage>
        <taxon>Eukaryota</taxon>
        <taxon>Metazoa</taxon>
        <taxon>Ecdysozoa</taxon>
        <taxon>Nematoda</taxon>
        <taxon>Chromadorea</taxon>
        <taxon>Rhabditida</taxon>
        <taxon>Tylenchina</taxon>
        <taxon>Panagrolaimomorpha</taxon>
        <taxon>Panagrolaimoidea</taxon>
        <taxon>Panagrolaimidae</taxon>
        <taxon>Panagrellus</taxon>
    </lineage>
</organism>
<dbReference type="PANTHER" id="PTHR31718">
    <property type="entry name" value="PLAT DOMAIN-CONTAINING PROTEIN"/>
    <property type="match status" value="1"/>
</dbReference>
<accession>A0A7E4VQJ4</accession>
<dbReference type="Gene3D" id="2.60.60.20">
    <property type="entry name" value="PLAT/LH2 domain"/>
    <property type="match status" value="1"/>
</dbReference>
<feature type="domain" description="PLAT" evidence="3">
    <location>
        <begin position="29"/>
        <end position="150"/>
    </location>
</feature>
<keyword evidence="4" id="KW-1185">Reference proteome</keyword>
<evidence type="ECO:0000313" key="5">
    <source>
        <dbReference type="WBParaSite" id="Pan_g23860.t1"/>
    </source>
</evidence>
<feature type="compositionally biased region" description="Polar residues" evidence="2">
    <location>
        <begin position="12"/>
        <end position="22"/>
    </location>
</feature>
<dbReference type="Pfam" id="PF01477">
    <property type="entry name" value="PLAT"/>
    <property type="match status" value="1"/>
</dbReference>
<evidence type="ECO:0000313" key="4">
    <source>
        <dbReference type="Proteomes" id="UP000492821"/>
    </source>
</evidence>
<evidence type="ECO:0000259" key="3">
    <source>
        <dbReference type="PROSITE" id="PS50095"/>
    </source>
</evidence>
<reference evidence="5" key="2">
    <citation type="submission" date="2020-10" db="UniProtKB">
        <authorList>
            <consortium name="WormBaseParasite"/>
        </authorList>
    </citation>
    <scope>IDENTIFICATION</scope>
</reference>
<evidence type="ECO:0000256" key="2">
    <source>
        <dbReference type="SAM" id="MobiDB-lite"/>
    </source>
</evidence>
<dbReference type="InterPro" id="IPR001024">
    <property type="entry name" value="PLAT/LH2_dom"/>
</dbReference>
<name>A0A7E4VQJ4_PANRE</name>
<dbReference type="SUPFAM" id="SSF49723">
    <property type="entry name" value="Lipase/lipooxygenase domain (PLAT/LH2 domain)"/>
    <property type="match status" value="1"/>
</dbReference>
<dbReference type="WBParaSite" id="Pan_g23860.t1">
    <property type="protein sequence ID" value="Pan_g23860.t1"/>
    <property type="gene ID" value="Pan_g23860"/>
</dbReference>
<comment type="caution">
    <text evidence="1">Lacks conserved residue(s) required for the propagation of feature annotation.</text>
</comment>
<proteinExistence type="predicted"/>
<evidence type="ECO:0000256" key="1">
    <source>
        <dbReference type="PROSITE-ProRule" id="PRU00152"/>
    </source>
</evidence>
<feature type="region of interest" description="Disordered" evidence="2">
    <location>
        <begin position="1"/>
        <end position="22"/>
    </location>
</feature>